<dbReference type="Proteomes" id="UP000863257">
    <property type="component" value="Unassembled WGS sequence"/>
</dbReference>
<evidence type="ECO:0000313" key="1">
    <source>
        <dbReference type="EMBL" id="HAS8538326.1"/>
    </source>
</evidence>
<comment type="caution">
    <text evidence="1">The sequence shown here is derived from an EMBL/GenBank/DDBJ whole genome shotgun (WGS) entry which is preliminary data.</text>
</comment>
<reference evidence="1" key="1">
    <citation type="journal article" date="2018" name="Genome Biol.">
        <title>SKESA: strategic k-mer extension for scrupulous assemblies.</title>
        <authorList>
            <person name="Souvorov A."/>
            <person name="Agarwala R."/>
            <person name="Lipman D.J."/>
        </authorList>
    </citation>
    <scope>NUCLEOTIDE SEQUENCE</scope>
    <source>
        <strain evidence="1">BCW_3452</strain>
    </source>
</reference>
<protein>
    <submittedName>
        <fullName evidence="1">Uncharacterized protein</fullName>
    </submittedName>
</protein>
<sequence>MTVELPKNLDNINEATKAVFGSDVRDAHHELNRENYDLAKNTRNSIIQLVGLNVGLHPDKFEEFQILKADYTAENDWEPDFKNAKSVKGSEAQDRFLRVFGNDDLIETIQSVDFNGDTISIGFDTYQYDVIVKPDSEFSEHFGLLQRTLAQCDDLAKACTKSQEYVTRRDAAFTAALEEVYGMFGERGIEMVHSIKDVIRDAVDYSYLNHGSKYSFSCVLGDMQRAGFTLGESAVVRDYLDLNFSGNKALSIHLEDIRNMEVKKIQQAMNDIDYDALFRDLDAGPLIGGESIDIPMPEPKKVSNVATFRPR</sequence>
<dbReference type="EMBL" id="DACRBY010000001">
    <property type="protein sequence ID" value="HAS8538326.1"/>
    <property type="molecule type" value="Genomic_DNA"/>
</dbReference>
<accession>A0A8H9K5L7</accession>
<name>A0A8H9K5L7_VIBVL</name>
<dbReference type="AlphaFoldDB" id="A0A8H9K5L7"/>
<proteinExistence type="predicted"/>
<organism evidence="1">
    <name type="scientific">Vibrio vulnificus</name>
    <dbReference type="NCBI Taxonomy" id="672"/>
    <lineage>
        <taxon>Bacteria</taxon>
        <taxon>Pseudomonadati</taxon>
        <taxon>Pseudomonadota</taxon>
        <taxon>Gammaproteobacteria</taxon>
        <taxon>Vibrionales</taxon>
        <taxon>Vibrionaceae</taxon>
        <taxon>Vibrio</taxon>
    </lineage>
</organism>
<reference evidence="1" key="2">
    <citation type="submission" date="2019-01" db="EMBL/GenBank/DDBJ databases">
        <authorList>
            <consortium name="NCBI Pathogen Detection Project"/>
        </authorList>
    </citation>
    <scope>NUCLEOTIDE SEQUENCE</scope>
    <source>
        <strain evidence="1">BCW_3452</strain>
    </source>
</reference>
<gene>
    <name evidence="1" type="ORF">I7730_00740</name>
</gene>